<evidence type="ECO:0000256" key="2">
    <source>
        <dbReference type="ARBA" id="ARBA00009035"/>
    </source>
</evidence>
<proteinExistence type="inferred from homology"/>
<organism evidence="4 5">
    <name type="scientific">Pseudoalteromonas luteoviolacea DSM 6061</name>
    <dbReference type="NCBI Taxonomy" id="1365250"/>
    <lineage>
        <taxon>Bacteria</taxon>
        <taxon>Pseudomonadati</taxon>
        <taxon>Pseudomonadota</taxon>
        <taxon>Gammaproteobacteria</taxon>
        <taxon>Alteromonadales</taxon>
        <taxon>Pseudoalteromonadaceae</taxon>
        <taxon>Pseudoalteromonas</taxon>
    </lineage>
</organism>
<keyword evidence="3" id="KW-0963">Cytoplasm</keyword>
<dbReference type="PANTHER" id="PTHR38772:SF1">
    <property type="entry name" value="NUCLEOID-ASSOCIATED PROTEIN YEJK"/>
    <property type="match status" value="1"/>
</dbReference>
<reference evidence="4 5" key="1">
    <citation type="submission" date="2013-07" db="EMBL/GenBank/DDBJ databases">
        <title>Comparative Genomic and Metabolomic Analysis of Twelve Strains of Pseudoalteromonas luteoviolacea.</title>
        <authorList>
            <person name="Vynne N.G."/>
            <person name="Mansson M."/>
            <person name="Gram L."/>
        </authorList>
    </citation>
    <scope>NUCLEOTIDE SEQUENCE [LARGE SCALE GENOMIC DNA]</scope>
    <source>
        <strain evidence="4 5">DSM 6061</strain>
    </source>
</reference>
<evidence type="ECO:0008006" key="6">
    <source>
        <dbReference type="Google" id="ProtNLM"/>
    </source>
</evidence>
<dbReference type="AlphaFoldDB" id="A0A161ZZE1"/>
<dbReference type="EMBL" id="AUYB01000098">
    <property type="protein sequence ID" value="KZN39831.1"/>
    <property type="molecule type" value="Genomic_DNA"/>
</dbReference>
<evidence type="ECO:0000313" key="5">
    <source>
        <dbReference type="Proteomes" id="UP000076643"/>
    </source>
</evidence>
<dbReference type="GO" id="GO:0003690">
    <property type="term" value="F:double-stranded DNA binding"/>
    <property type="evidence" value="ECO:0007669"/>
    <property type="project" value="TreeGrafter"/>
</dbReference>
<comment type="similarity">
    <text evidence="2">Belongs to the YejK family.</text>
</comment>
<sequence>MAIKHLIVHVVKRDKDGEKLFTQHKEEENKLDDSSSVLTNGLLDIFKSAHLNIGEFALDGDTESTPIFEKRLSEYYKEDHDKLQCTNFVELTTRLAKHFEHVLVQDSLHSVKGGYLVFYEYEQSGHQWLAVAILTKSDGVDISNNLEVVLSQILDLGKLQLGATVNLTQWHDQLTSRYIKFRKGVGKEFRDYFEKFVGCQRDKDAAKQETRFLKAAIEGYSIQSGFSKEVTSQKVERAHSHIKECIKEGTTVTLTGVANAVFPNESNEFSIYAKQEHNISEEVAIDNSTLNTYLKISGRGKGISISFDRELLDNVIKYEDDKLIFEQIPDSLRKDIEQELEKRKQDQKVLEDKCQQAS</sequence>
<name>A0A161ZZE1_9GAMM</name>
<dbReference type="PANTHER" id="PTHR38772">
    <property type="match status" value="1"/>
</dbReference>
<dbReference type="GO" id="GO:0003727">
    <property type="term" value="F:single-stranded RNA binding"/>
    <property type="evidence" value="ECO:0007669"/>
    <property type="project" value="TreeGrafter"/>
</dbReference>
<dbReference type="RefSeq" id="WP_063365135.1">
    <property type="nucleotide sequence ID" value="NZ_AQHB01000023.1"/>
</dbReference>
<comment type="subcellular location">
    <subcellularLocation>
        <location evidence="1">Cytoplasm</location>
        <location evidence="1">Nucleoid</location>
    </subcellularLocation>
</comment>
<dbReference type="Pfam" id="PF04245">
    <property type="entry name" value="NA37"/>
    <property type="match status" value="1"/>
</dbReference>
<gene>
    <name evidence="4" type="ORF">N475_13820</name>
</gene>
<evidence type="ECO:0000256" key="1">
    <source>
        <dbReference type="ARBA" id="ARBA00004453"/>
    </source>
</evidence>
<evidence type="ECO:0000256" key="3">
    <source>
        <dbReference type="ARBA" id="ARBA00022490"/>
    </source>
</evidence>
<dbReference type="GO" id="GO:0043590">
    <property type="term" value="C:bacterial nucleoid"/>
    <property type="evidence" value="ECO:0007669"/>
    <property type="project" value="TreeGrafter"/>
</dbReference>
<dbReference type="PATRIC" id="fig|1365250.3.peg.1994"/>
<evidence type="ECO:0000313" key="4">
    <source>
        <dbReference type="EMBL" id="KZN39831.1"/>
    </source>
</evidence>
<protein>
    <recommendedName>
        <fullName evidence="6">Nucleoid-associated protein NdpA</fullName>
    </recommendedName>
</protein>
<dbReference type="Proteomes" id="UP000076643">
    <property type="component" value="Unassembled WGS sequence"/>
</dbReference>
<accession>A0A161ZZE1</accession>
<keyword evidence="5" id="KW-1185">Reference proteome</keyword>
<comment type="caution">
    <text evidence="4">The sequence shown here is derived from an EMBL/GenBank/DDBJ whole genome shotgun (WGS) entry which is preliminary data.</text>
</comment>
<dbReference type="InterPro" id="IPR007358">
    <property type="entry name" value="Nucleoid_associated_NdpA"/>
</dbReference>